<gene>
    <name evidence="2" type="ORF">OE749_15740</name>
</gene>
<dbReference type="RefSeq" id="WP_263713436.1">
    <property type="nucleotide sequence ID" value="NZ_JAOWKX010000009.1"/>
</dbReference>
<name>A0ABT3AC03_9ALTE</name>
<evidence type="ECO:0000256" key="1">
    <source>
        <dbReference type="SAM" id="SignalP"/>
    </source>
</evidence>
<keyword evidence="3" id="KW-1185">Reference proteome</keyword>
<organism evidence="2 3">
    <name type="scientific">Fluctibacter corallii</name>
    <dbReference type="NCBI Taxonomy" id="2984329"/>
    <lineage>
        <taxon>Bacteria</taxon>
        <taxon>Pseudomonadati</taxon>
        <taxon>Pseudomonadota</taxon>
        <taxon>Gammaproteobacteria</taxon>
        <taxon>Alteromonadales</taxon>
        <taxon>Alteromonadaceae</taxon>
        <taxon>Fluctibacter</taxon>
    </lineage>
</organism>
<evidence type="ECO:0000313" key="2">
    <source>
        <dbReference type="EMBL" id="MCV2886145.1"/>
    </source>
</evidence>
<reference evidence="2 3" key="1">
    <citation type="submission" date="2022-10" db="EMBL/GenBank/DDBJ databases">
        <title>Aestuariibacter sp. AA17 isolated from Montipora capitata coral fragment.</title>
        <authorList>
            <person name="Emsley S.A."/>
            <person name="Pfannmuller K.M."/>
            <person name="Loughran R.M."/>
            <person name="Shlafstein M."/>
            <person name="Papke E."/>
            <person name="Saw J.H."/>
            <person name="Ushijima B."/>
            <person name="Videau P."/>
        </authorList>
    </citation>
    <scope>NUCLEOTIDE SEQUENCE [LARGE SCALE GENOMIC DNA]</scope>
    <source>
        <strain evidence="2 3">AA17</strain>
    </source>
</reference>
<protein>
    <submittedName>
        <fullName evidence="2">DUF885 domain-containing protein</fullName>
    </submittedName>
</protein>
<dbReference type="Proteomes" id="UP001652504">
    <property type="component" value="Unassembled WGS sequence"/>
</dbReference>
<feature type="chain" id="PRO_5046389050" evidence="1">
    <location>
        <begin position="19"/>
        <end position="580"/>
    </location>
</feature>
<dbReference type="PANTHER" id="PTHR33361">
    <property type="entry name" value="GLR0591 PROTEIN"/>
    <property type="match status" value="1"/>
</dbReference>
<keyword evidence="1" id="KW-0732">Signal</keyword>
<dbReference type="InterPro" id="IPR010281">
    <property type="entry name" value="DUF885"/>
</dbReference>
<proteinExistence type="predicted"/>
<sequence>MKRLLMIFLSLVAIPINATPSSEFAKLIDEIWQFEMQADPILATSKGVHVHNDKLKDLSPEGLAKTHQQYQRYLDALAKVETKKLSRNEQITLSVQTLRLQNHVDKYQFKKHYLPFTSESGFHSKFARLPSKAPFNNVQDYQNYLTRLSAFPEFMDQQIHWLTEGMKVGMVQPKVTLTGLDDSVASFFSGKPSESVFYTPFTDIEKVVGQAQADALKKQALEVIENDIFTAYRRFHQFLQQTYIPNAKKEISTTSWENGLAYYENRARYFTTTTLSAEEIHHIGLKEVARIRSEMQAVLDEVQFDGSINEFIAFLRTDPQFYAKTPLELIKHASYFSKLMDAKLPKLFNVLPRTPYGVEAVPDSIAPKYTTGRYLGPSREGEPGYYWVNTYALDKRPLYAIPALTLHEAVPGHHLQNALAREMEDLPPVRRFTYISAFGEGWGLYSEYLGKEVGIYANPYDEFGRLSYDMWRACRLVVDTGMHIKGWSRQQAIDYMLENTALSELNVISEIDRYISWPAQALSYKIGELEIRKLRKMAETQLGEKFDVRRFHDAVLAHGSVPLSTLKENIRLFIATEQSK</sequence>
<accession>A0ABT3AC03</accession>
<dbReference type="EMBL" id="JAOWKX010000009">
    <property type="protein sequence ID" value="MCV2886145.1"/>
    <property type="molecule type" value="Genomic_DNA"/>
</dbReference>
<comment type="caution">
    <text evidence="2">The sequence shown here is derived from an EMBL/GenBank/DDBJ whole genome shotgun (WGS) entry which is preliminary data.</text>
</comment>
<dbReference type="PANTHER" id="PTHR33361:SF2">
    <property type="entry name" value="DUF885 DOMAIN-CONTAINING PROTEIN"/>
    <property type="match status" value="1"/>
</dbReference>
<evidence type="ECO:0000313" key="3">
    <source>
        <dbReference type="Proteomes" id="UP001652504"/>
    </source>
</evidence>
<dbReference type="Pfam" id="PF05960">
    <property type="entry name" value="DUF885"/>
    <property type="match status" value="1"/>
</dbReference>
<feature type="signal peptide" evidence="1">
    <location>
        <begin position="1"/>
        <end position="18"/>
    </location>
</feature>